<keyword evidence="1" id="KW-0808">Transferase</keyword>
<accession>A0A5B6WS94</accession>
<evidence type="ECO:0000313" key="2">
    <source>
        <dbReference type="Proteomes" id="UP000325315"/>
    </source>
</evidence>
<sequence length="179" mass="20530">MQFEIVAFTKDCSAFLQNKLPSKMKDLGSFTICCYNGESYCEKKIFDLGVSINLMPMFVFRRLGIDTDLQIILVKSFLVIGRTLTDVQKEELTMQVQDDQETFNLFKAMKSLDAGEECSTKSEIDSLVPTEWELNKVDDLLERVLASNPPSDNKSKEVWLCWKPIQRNLFQNLNLNHGS</sequence>
<keyword evidence="2" id="KW-1185">Reference proteome</keyword>
<keyword evidence="1" id="KW-0695">RNA-directed DNA polymerase</keyword>
<evidence type="ECO:0000313" key="1">
    <source>
        <dbReference type="EMBL" id="KAA3484779.1"/>
    </source>
</evidence>
<reference evidence="2" key="1">
    <citation type="journal article" date="2019" name="Plant Biotechnol. J.">
        <title>Genome sequencing of the Australian wild diploid species Gossypium australe highlights disease resistance and delayed gland morphogenesis.</title>
        <authorList>
            <person name="Cai Y."/>
            <person name="Cai X."/>
            <person name="Wang Q."/>
            <person name="Wang P."/>
            <person name="Zhang Y."/>
            <person name="Cai C."/>
            <person name="Xu Y."/>
            <person name="Wang K."/>
            <person name="Zhou Z."/>
            <person name="Wang C."/>
            <person name="Geng S."/>
            <person name="Li B."/>
            <person name="Dong Q."/>
            <person name="Hou Y."/>
            <person name="Wang H."/>
            <person name="Ai P."/>
            <person name="Liu Z."/>
            <person name="Yi F."/>
            <person name="Sun M."/>
            <person name="An G."/>
            <person name="Cheng J."/>
            <person name="Zhang Y."/>
            <person name="Shi Q."/>
            <person name="Xie Y."/>
            <person name="Shi X."/>
            <person name="Chang Y."/>
            <person name="Huang F."/>
            <person name="Chen Y."/>
            <person name="Hong S."/>
            <person name="Mi L."/>
            <person name="Sun Q."/>
            <person name="Zhang L."/>
            <person name="Zhou B."/>
            <person name="Peng R."/>
            <person name="Zhang X."/>
            <person name="Liu F."/>
        </authorList>
    </citation>
    <scope>NUCLEOTIDE SEQUENCE [LARGE SCALE GENOMIC DNA]</scope>
    <source>
        <strain evidence="2">cv. PA1801</strain>
    </source>
</reference>
<keyword evidence="1" id="KW-0548">Nucleotidyltransferase</keyword>
<comment type="caution">
    <text evidence="1">The sequence shown here is derived from an EMBL/GenBank/DDBJ whole genome shotgun (WGS) entry which is preliminary data.</text>
</comment>
<dbReference type="PANTHER" id="PTHR33067">
    <property type="entry name" value="RNA-DIRECTED DNA POLYMERASE-RELATED"/>
    <property type="match status" value="1"/>
</dbReference>
<gene>
    <name evidence="1" type="ORF">EPI10_006843</name>
</gene>
<dbReference type="Proteomes" id="UP000325315">
    <property type="component" value="Unassembled WGS sequence"/>
</dbReference>
<dbReference type="AlphaFoldDB" id="A0A5B6WS94"/>
<dbReference type="GO" id="GO:0003964">
    <property type="term" value="F:RNA-directed DNA polymerase activity"/>
    <property type="evidence" value="ECO:0007669"/>
    <property type="project" value="UniProtKB-KW"/>
</dbReference>
<name>A0A5B6WS94_9ROSI</name>
<organism evidence="1 2">
    <name type="scientific">Gossypium australe</name>
    <dbReference type="NCBI Taxonomy" id="47621"/>
    <lineage>
        <taxon>Eukaryota</taxon>
        <taxon>Viridiplantae</taxon>
        <taxon>Streptophyta</taxon>
        <taxon>Embryophyta</taxon>
        <taxon>Tracheophyta</taxon>
        <taxon>Spermatophyta</taxon>
        <taxon>Magnoliopsida</taxon>
        <taxon>eudicotyledons</taxon>
        <taxon>Gunneridae</taxon>
        <taxon>Pentapetalae</taxon>
        <taxon>rosids</taxon>
        <taxon>malvids</taxon>
        <taxon>Malvales</taxon>
        <taxon>Malvaceae</taxon>
        <taxon>Malvoideae</taxon>
        <taxon>Gossypium</taxon>
    </lineage>
</organism>
<proteinExistence type="predicted"/>
<dbReference type="EMBL" id="SMMG02000002">
    <property type="protein sequence ID" value="KAA3484779.1"/>
    <property type="molecule type" value="Genomic_DNA"/>
</dbReference>
<protein>
    <submittedName>
        <fullName evidence="1">Reverse transcriptase</fullName>
    </submittedName>
</protein>